<gene>
    <name evidence="2" type="ORF">RD2015_2326</name>
</gene>
<sequence>MNAPLRYLHLPPEAPLPPHPFSQPFRAVVAAEVMVSPDWMSAVSEWLVDGGCLFAMAWGLQGTYWDTAIDEANLEKYEFGKIPENRFVMTSWHDDESLGEVFWFCKNLAHHPSVDLRATLILHISPVPDEPAYRQSYDAA</sequence>
<dbReference type="KEGG" id="rdp:RD2015_2326"/>
<dbReference type="RefSeq" id="WP_147307055.1">
    <property type="nucleotide sequence ID" value="NZ_CP013729.1"/>
</dbReference>
<dbReference type="Proteomes" id="UP000060699">
    <property type="component" value="Chromosome"/>
</dbReference>
<evidence type="ECO:0000313" key="2">
    <source>
        <dbReference type="EMBL" id="ALV06797.1"/>
    </source>
</evidence>
<proteinExistence type="predicted"/>
<feature type="domain" description="DUF7684" evidence="1">
    <location>
        <begin position="5"/>
        <end position="138"/>
    </location>
</feature>
<name>A0A0U3MDT2_9BURK</name>
<evidence type="ECO:0000259" key="1">
    <source>
        <dbReference type="Pfam" id="PF24733"/>
    </source>
</evidence>
<accession>A0A0U3MDT2</accession>
<protein>
    <recommendedName>
        <fullName evidence="1">DUF7684 domain-containing protein</fullName>
    </recommendedName>
</protein>
<dbReference type="AlphaFoldDB" id="A0A0U3MDT2"/>
<dbReference type="Pfam" id="PF24733">
    <property type="entry name" value="DUF7684"/>
    <property type="match status" value="1"/>
</dbReference>
<dbReference type="EMBL" id="CP013729">
    <property type="protein sequence ID" value="ALV06797.1"/>
    <property type="molecule type" value="Genomic_DNA"/>
</dbReference>
<dbReference type="InterPro" id="IPR056101">
    <property type="entry name" value="DUF7684"/>
</dbReference>
<organism evidence="2 3">
    <name type="scientific">Roseateles depolymerans</name>
    <dbReference type="NCBI Taxonomy" id="76731"/>
    <lineage>
        <taxon>Bacteria</taxon>
        <taxon>Pseudomonadati</taxon>
        <taxon>Pseudomonadota</taxon>
        <taxon>Betaproteobacteria</taxon>
        <taxon>Burkholderiales</taxon>
        <taxon>Sphaerotilaceae</taxon>
        <taxon>Roseateles</taxon>
    </lineage>
</organism>
<dbReference type="OrthoDB" id="7471151at2"/>
<reference evidence="2 3" key="1">
    <citation type="submission" date="2015-12" db="EMBL/GenBank/DDBJ databases">
        <title>Complete genome of Roseateles depolymerans KCTC 42856.</title>
        <authorList>
            <person name="Kim K.M."/>
        </authorList>
    </citation>
    <scope>NUCLEOTIDE SEQUENCE [LARGE SCALE GENOMIC DNA]</scope>
    <source>
        <strain evidence="2 3">KCTC 42856</strain>
    </source>
</reference>
<keyword evidence="3" id="KW-1185">Reference proteome</keyword>
<evidence type="ECO:0000313" key="3">
    <source>
        <dbReference type="Proteomes" id="UP000060699"/>
    </source>
</evidence>